<reference evidence="1 2" key="1">
    <citation type="submission" date="2019-05" db="EMBL/GenBank/DDBJ databases">
        <title>Draft genome sequence of Nonomuraea zeae DSM 100528.</title>
        <authorList>
            <person name="Saricaoglu S."/>
            <person name="Isik K."/>
        </authorList>
    </citation>
    <scope>NUCLEOTIDE SEQUENCE [LARGE SCALE GENOMIC DNA]</scope>
    <source>
        <strain evidence="1 2">DSM 100528</strain>
    </source>
</reference>
<dbReference type="EMBL" id="VCKX01000218">
    <property type="protein sequence ID" value="TMR25880.1"/>
    <property type="molecule type" value="Genomic_DNA"/>
</dbReference>
<organism evidence="1 2">
    <name type="scientific">Nonomuraea zeae</name>
    <dbReference type="NCBI Taxonomy" id="1642303"/>
    <lineage>
        <taxon>Bacteria</taxon>
        <taxon>Bacillati</taxon>
        <taxon>Actinomycetota</taxon>
        <taxon>Actinomycetes</taxon>
        <taxon>Streptosporangiales</taxon>
        <taxon>Streptosporangiaceae</taxon>
        <taxon>Nonomuraea</taxon>
    </lineage>
</organism>
<evidence type="ECO:0000313" key="2">
    <source>
        <dbReference type="Proteomes" id="UP000306628"/>
    </source>
</evidence>
<accession>A0A5S4GHZ8</accession>
<protein>
    <submittedName>
        <fullName evidence="1">Uncharacterized protein</fullName>
    </submittedName>
</protein>
<dbReference type="AlphaFoldDB" id="A0A5S4GHZ8"/>
<dbReference type="Proteomes" id="UP000306628">
    <property type="component" value="Unassembled WGS sequence"/>
</dbReference>
<evidence type="ECO:0000313" key="1">
    <source>
        <dbReference type="EMBL" id="TMR25880.1"/>
    </source>
</evidence>
<feature type="non-terminal residue" evidence="1">
    <location>
        <position position="518"/>
    </location>
</feature>
<keyword evidence="2" id="KW-1185">Reference proteome</keyword>
<name>A0A5S4GHZ8_9ACTN</name>
<comment type="caution">
    <text evidence="1">The sequence shown here is derived from an EMBL/GenBank/DDBJ whole genome shotgun (WGS) entry which is preliminary data.</text>
</comment>
<proteinExistence type="predicted"/>
<sequence>MTANSYSFLPWLRSGLTTRIGTAPTTATRAAIPVRLRLTGEALGGGTLVRDIERTVQLYGPGDVVGVDQRAISRVEPRAGTTNVEPNFLAHIEFSDEDFPWRYSPAAPDAATGRLLPWLALVVLTSGAGQGGADAEFTDSPQGSGPLPVITVRDPAATLPPPEQLGAWAHVHVNGSLDEPVASDDTAGALALLGEVLRTDADSACSRVICPRRLRPDTAYHAFLVPAFETGRLAGLGFDPTGSPGALYSSWGPHYTGRAAEGQLPYYHRWSFTTGSTGDFEFLVRLLRPGRPDPRVGLRDLDVHRSPGLGLPGIVTPAALGGVLRLGGALRVPADPDDPDAFDEAENWDNWHGAPPPAPAYPHPFQQALAALINLADDYQRQVPSGDPIITPPLYGRWHALTSRLLTGEDGTPIPSPANRNWVHRLNLDPRFRVAANLGAQVVQARQEELMAAAWAQVGDVLAANARIRAAQLAREVGHVLQTKHLEPPGGAGLAALAAAPPSGRSLALTAPAPAPLP</sequence>
<dbReference type="RefSeq" id="WP_206059260.1">
    <property type="nucleotide sequence ID" value="NZ_VCKX01000218.1"/>
</dbReference>
<gene>
    <name evidence="1" type="ORF">ETD85_44475</name>
</gene>